<reference evidence="2" key="1">
    <citation type="submission" date="2020-08" db="EMBL/GenBank/DDBJ databases">
        <title>Multicomponent nature underlies the extraordinary mechanical properties of spider dragline silk.</title>
        <authorList>
            <person name="Kono N."/>
            <person name="Nakamura H."/>
            <person name="Mori M."/>
            <person name="Yoshida Y."/>
            <person name="Ohtoshi R."/>
            <person name="Malay A.D."/>
            <person name="Moran D.A.P."/>
            <person name="Tomita M."/>
            <person name="Numata K."/>
            <person name="Arakawa K."/>
        </authorList>
    </citation>
    <scope>NUCLEOTIDE SEQUENCE</scope>
</reference>
<proteinExistence type="predicted"/>
<dbReference type="EMBL" id="BMAV01011600">
    <property type="protein sequence ID" value="GFY57581.1"/>
    <property type="molecule type" value="Genomic_DNA"/>
</dbReference>
<keyword evidence="3" id="KW-1185">Reference proteome</keyword>
<keyword evidence="1" id="KW-0812">Transmembrane</keyword>
<dbReference type="PROSITE" id="PS51257">
    <property type="entry name" value="PROKAR_LIPOPROTEIN"/>
    <property type="match status" value="1"/>
</dbReference>
<sequence length="194" mass="22340">MADFFIKEVSFYVLSYLVGSFIQGCVPTFFQIIGYVSITEIFKLFILPIFTENARTEREDGIEENYKVEMEGKNIPIVRSFAVFKMCEGLDISARLAPMEEINNWKPKDNLKKKELPNIIKKEQKKETNLPPQVRNVAVYKMCLALGLEAELNPNMKTEIFTRKQKPIPVVQSTTVFMFCEALNLKATLARPQM</sequence>
<protein>
    <submittedName>
        <fullName evidence="2">Uncharacterized protein</fullName>
    </submittedName>
</protein>
<evidence type="ECO:0000313" key="3">
    <source>
        <dbReference type="Proteomes" id="UP000886998"/>
    </source>
</evidence>
<gene>
    <name evidence="2" type="ORF">TNIN_139901</name>
</gene>
<organism evidence="2 3">
    <name type="scientific">Trichonephila inaurata madagascariensis</name>
    <dbReference type="NCBI Taxonomy" id="2747483"/>
    <lineage>
        <taxon>Eukaryota</taxon>
        <taxon>Metazoa</taxon>
        <taxon>Ecdysozoa</taxon>
        <taxon>Arthropoda</taxon>
        <taxon>Chelicerata</taxon>
        <taxon>Arachnida</taxon>
        <taxon>Araneae</taxon>
        <taxon>Araneomorphae</taxon>
        <taxon>Entelegynae</taxon>
        <taxon>Araneoidea</taxon>
        <taxon>Nephilidae</taxon>
        <taxon>Trichonephila</taxon>
        <taxon>Trichonephila inaurata</taxon>
    </lineage>
</organism>
<feature type="transmembrane region" description="Helical" evidence="1">
    <location>
        <begin position="12"/>
        <end position="36"/>
    </location>
</feature>
<dbReference type="OrthoDB" id="6464136at2759"/>
<keyword evidence="1" id="KW-1133">Transmembrane helix</keyword>
<name>A0A8X6XU39_9ARAC</name>
<evidence type="ECO:0000313" key="2">
    <source>
        <dbReference type="EMBL" id="GFY57581.1"/>
    </source>
</evidence>
<dbReference type="Proteomes" id="UP000886998">
    <property type="component" value="Unassembled WGS sequence"/>
</dbReference>
<keyword evidence="1" id="KW-0472">Membrane</keyword>
<comment type="caution">
    <text evidence="2">The sequence shown here is derived from an EMBL/GenBank/DDBJ whole genome shotgun (WGS) entry which is preliminary data.</text>
</comment>
<accession>A0A8X6XU39</accession>
<evidence type="ECO:0000256" key="1">
    <source>
        <dbReference type="SAM" id="Phobius"/>
    </source>
</evidence>
<dbReference type="AlphaFoldDB" id="A0A8X6XU39"/>